<name>A0ABP0V027_9BRYO</name>
<evidence type="ECO:0000313" key="3">
    <source>
        <dbReference type="EMBL" id="CAK9234414.1"/>
    </source>
</evidence>
<reference evidence="3" key="1">
    <citation type="submission" date="2024-02" db="EMBL/GenBank/DDBJ databases">
        <authorList>
            <consortium name="ELIXIR-Norway"/>
            <consortium name="Elixir Norway"/>
        </authorList>
    </citation>
    <scope>NUCLEOTIDE SEQUENCE</scope>
</reference>
<dbReference type="Proteomes" id="UP001497512">
    <property type="component" value="Chromosome 8"/>
</dbReference>
<proteinExistence type="predicted"/>
<dbReference type="EMBL" id="OZ019900">
    <property type="protein sequence ID" value="CAK9234414.1"/>
    <property type="molecule type" value="Genomic_DNA"/>
</dbReference>
<dbReference type="SUPFAM" id="SSF81383">
    <property type="entry name" value="F-box domain"/>
    <property type="match status" value="1"/>
</dbReference>
<dbReference type="Gene3D" id="3.80.10.10">
    <property type="entry name" value="Ribonuclease Inhibitor"/>
    <property type="match status" value="3"/>
</dbReference>
<feature type="region of interest" description="Disordered" evidence="1">
    <location>
        <begin position="596"/>
        <end position="627"/>
    </location>
</feature>
<keyword evidence="4" id="KW-1185">Reference proteome</keyword>
<dbReference type="InterPro" id="IPR032675">
    <property type="entry name" value="LRR_dom_sf"/>
</dbReference>
<evidence type="ECO:0000259" key="2">
    <source>
        <dbReference type="Pfam" id="PF00646"/>
    </source>
</evidence>
<dbReference type="Pfam" id="PF00646">
    <property type="entry name" value="F-box"/>
    <property type="match status" value="1"/>
</dbReference>
<dbReference type="SUPFAM" id="SSF52058">
    <property type="entry name" value="L domain-like"/>
    <property type="match status" value="1"/>
</dbReference>
<accession>A0ABP0V027</accession>
<evidence type="ECO:0000256" key="1">
    <source>
        <dbReference type="SAM" id="MobiDB-lite"/>
    </source>
</evidence>
<organism evidence="3 4">
    <name type="scientific">Sphagnum troendelagicum</name>
    <dbReference type="NCBI Taxonomy" id="128251"/>
    <lineage>
        <taxon>Eukaryota</taxon>
        <taxon>Viridiplantae</taxon>
        <taxon>Streptophyta</taxon>
        <taxon>Embryophyta</taxon>
        <taxon>Bryophyta</taxon>
        <taxon>Sphagnophytina</taxon>
        <taxon>Sphagnopsida</taxon>
        <taxon>Sphagnales</taxon>
        <taxon>Sphagnaceae</taxon>
        <taxon>Sphagnum</taxon>
    </lineage>
</organism>
<evidence type="ECO:0000313" key="4">
    <source>
        <dbReference type="Proteomes" id="UP001497512"/>
    </source>
</evidence>
<sequence>MKENDNGLNMWDALPEECKSLILSRLTNKEAARIARVSKEFNEGVKNVRNAVQLLVLPPDLSPLALQGLVASHTNLRSLSFRRCSGKLKKFIPILAAAAGGSHRRSLESVDFRSCEFVGDADVNALCSLHSRLEDVNLANCHGISDAGLITLSRYRQTREAPNEQAVAGAVAPTDEDEELAIAENPEDQHYQNLENSSVCSWPELSPQPKPKALYSTRTKVETRNPSVSETRLWAALASPSPRSLQGETNISNSDTGTLLGNTTHNFRLEKQSSPLQSSMPSRSYAQAAANALVSDDRSYPPSTDALETDRKNESLDVANGSESSAASSLPRIDWTGVVVPESNPSPTSCPGISSTQGDLPLHSNGSSVAGKSRIVEVLDESLPGGIHKDKWSERYRRYVLDKIENSNHDLPQLMDVLQMNSAHRTDNVRQASPSLSTDFHLDSPTASKAPVVVQSGSTGIDYYNFNVLSRGNKKLATRQNVYVHGSPANNLKDYNALMNDFKDSKAIGVGGATQVIDQRLEISDMPAEAFSTTQNDVGIFMISNNPDRTPKLLSDSNLSPRISSEHRHGENAIRSLLGSTRSPTGFRASQIGAVMKNGKLRDTSPTSLEYNNPETPGSAQSTSTGDRCLQMEPPGLRLICVAGCSHITDKGVQALLRGASRSSLFSLDISRCMGVTTNGLQLPPISKLAILTATQLPNISRLVLQLSREGNLQQLNLAACPKLEDLHLVGPHLQSLNLSNCKKLTRIHLKCPALVSLNLSLCDNLETLGRFSCSTVKILNVTGCRSFTQSAFSNILELATGLQDLRCGGCERLERIHIPQASLLHLEVSGCSSLRRLNAYSRVLKVVEACGCKNLVEVFLYSPLLRRMLFTNCAHLQTLMIPLEQIKESVDSAVTNKAENVGVLPEPVEISISGCNMPESVRKNLSRLSKQWKSTFK</sequence>
<dbReference type="InterPro" id="IPR001810">
    <property type="entry name" value="F-box_dom"/>
</dbReference>
<dbReference type="InterPro" id="IPR050648">
    <property type="entry name" value="F-box_LRR-repeat"/>
</dbReference>
<dbReference type="SMART" id="SM00367">
    <property type="entry name" value="LRR_CC"/>
    <property type="match status" value="5"/>
</dbReference>
<feature type="compositionally biased region" description="Polar residues" evidence="1">
    <location>
        <begin position="241"/>
        <end position="266"/>
    </location>
</feature>
<feature type="compositionally biased region" description="Polar residues" evidence="1">
    <location>
        <begin position="604"/>
        <end position="626"/>
    </location>
</feature>
<feature type="region of interest" description="Disordered" evidence="1">
    <location>
        <begin position="239"/>
        <end position="329"/>
    </location>
</feature>
<feature type="compositionally biased region" description="Low complexity" evidence="1">
    <location>
        <begin position="272"/>
        <end position="284"/>
    </location>
</feature>
<protein>
    <recommendedName>
        <fullName evidence="2">F-box domain-containing protein</fullName>
    </recommendedName>
</protein>
<dbReference type="PANTHER" id="PTHR13382:SF68">
    <property type="entry name" value="AT02704P"/>
    <property type="match status" value="1"/>
</dbReference>
<dbReference type="PANTHER" id="PTHR13382">
    <property type="entry name" value="MITOCHONDRIAL ATP SYNTHASE COUPLING FACTOR B"/>
    <property type="match status" value="1"/>
</dbReference>
<gene>
    <name evidence="3" type="ORF">CSSPTR1EN2_LOCUS22205</name>
</gene>
<feature type="domain" description="F-box" evidence="2">
    <location>
        <begin position="11"/>
        <end position="49"/>
    </location>
</feature>
<dbReference type="InterPro" id="IPR006553">
    <property type="entry name" value="Leu-rich_rpt_Cys-con_subtyp"/>
</dbReference>
<dbReference type="SUPFAM" id="SSF52047">
    <property type="entry name" value="RNI-like"/>
    <property type="match status" value="1"/>
</dbReference>
<dbReference type="InterPro" id="IPR036047">
    <property type="entry name" value="F-box-like_dom_sf"/>
</dbReference>